<feature type="region of interest" description="Disordered" evidence="1">
    <location>
        <begin position="1"/>
        <end position="26"/>
    </location>
</feature>
<evidence type="ECO:0000313" key="3">
    <source>
        <dbReference type="Proteomes" id="UP001367508"/>
    </source>
</evidence>
<evidence type="ECO:0000313" key="2">
    <source>
        <dbReference type="EMBL" id="KAK7361721.1"/>
    </source>
</evidence>
<feature type="compositionally biased region" description="Polar residues" evidence="1">
    <location>
        <begin position="17"/>
        <end position="26"/>
    </location>
</feature>
<reference evidence="2 3" key="1">
    <citation type="submission" date="2024-01" db="EMBL/GenBank/DDBJ databases">
        <title>The genomes of 5 underutilized Papilionoideae crops provide insights into root nodulation and disease resistanc.</title>
        <authorList>
            <person name="Jiang F."/>
        </authorList>
    </citation>
    <scope>NUCLEOTIDE SEQUENCE [LARGE SCALE GENOMIC DNA]</scope>
    <source>
        <strain evidence="2">LVBAO_FW01</strain>
        <tissue evidence="2">Leaves</tissue>
    </source>
</reference>
<name>A0AAN9MXE5_CANGL</name>
<organism evidence="2 3">
    <name type="scientific">Canavalia gladiata</name>
    <name type="common">Sword bean</name>
    <name type="synonym">Dolichos gladiatus</name>
    <dbReference type="NCBI Taxonomy" id="3824"/>
    <lineage>
        <taxon>Eukaryota</taxon>
        <taxon>Viridiplantae</taxon>
        <taxon>Streptophyta</taxon>
        <taxon>Embryophyta</taxon>
        <taxon>Tracheophyta</taxon>
        <taxon>Spermatophyta</taxon>
        <taxon>Magnoliopsida</taxon>
        <taxon>eudicotyledons</taxon>
        <taxon>Gunneridae</taxon>
        <taxon>Pentapetalae</taxon>
        <taxon>rosids</taxon>
        <taxon>fabids</taxon>
        <taxon>Fabales</taxon>
        <taxon>Fabaceae</taxon>
        <taxon>Papilionoideae</taxon>
        <taxon>50 kb inversion clade</taxon>
        <taxon>NPAAA clade</taxon>
        <taxon>indigoferoid/millettioid clade</taxon>
        <taxon>Phaseoleae</taxon>
        <taxon>Canavalia</taxon>
    </lineage>
</organism>
<dbReference type="Proteomes" id="UP001367508">
    <property type="component" value="Unassembled WGS sequence"/>
</dbReference>
<sequence>MSSTRTRTRNTHMHESCLSSCGTSPEPNSPYTRFLTYEACHYTRLYALEGVFRKEIVDISSIANVRGRARLTCMRSVRLKRSYGTGYDTYTSYDDHAIPQAKGSDAHSSPLDIVATAPYPEIDNPVEWGKFWTTIWHTRIRIFGTNFRGFLQSFCAQGVQAQSPNPKWFPDPHDGIRHATHAEQNTYTLHTLNQIREVKDSTKVTA</sequence>
<dbReference type="AlphaFoldDB" id="A0AAN9MXE5"/>
<keyword evidence="3" id="KW-1185">Reference proteome</keyword>
<comment type="caution">
    <text evidence="2">The sequence shown here is derived from an EMBL/GenBank/DDBJ whole genome shotgun (WGS) entry which is preliminary data.</text>
</comment>
<gene>
    <name evidence="2" type="ORF">VNO77_03799</name>
</gene>
<dbReference type="EMBL" id="JAYMYQ010000001">
    <property type="protein sequence ID" value="KAK7361721.1"/>
    <property type="molecule type" value="Genomic_DNA"/>
</dbReference>
<feature type="compositionally biased region" description="Basic residues" evidence="1">
    <location>
        <begin position="1"/>
        <end position="11"/>
    </location>
</feature>
<evidence type="ECO:0000256" key="1">
    <source>
        <dbReference type="SAM" id="MobiDB-lite"/>
    </source>
</evidence>
<protein>
    <submittedName>
        <fullName evidence="2">Uncharacterized protein</fullName>
    </submittedName>
</protein>
<accession>A0AAN9MXE5</accession>
<proteinExistence type="predicted"/>